<reference evidence="6" key="1">
    <citation type="submission" date="2014-12" db="EMBL/GenBank/DDBJ databases">
        <title>Genome Sequence of Valsa Canker Pathogens Uncovers a Specific Adaption of Colonization on Woody Bark.</title>
        <authorList>
            <person name="Yin Z."/>
            <person name="Liu H."/>
            <person name="Gao X."/>
            <person name="Li Z."/>
            <person name="Song N."/>
            <person name="Ke X."/>
            <person name="Dai Q."/>
            <person name="Wu Y."/>
            <person name="Sun Y."/>
            <person name="Xu J.-R."/>
            <person name="Kang Z.K."/>
            <person name="Wang L."/>
            <person name="Huang L."/>
        </authorList>
    </citation>
    <scope>NUCLEOTIDE SEQUENCE [LARGE SCALE GENOMIC DNA]</scope>
    <source>
        <strain evidence="6">03-8</strain>
    </source>
</reference>
<dbReference type="EMBL" id="CM003105">
    <property type="protein sequence ID" value="KUI72013.1"/>
    <property type="molecule type" value="Genomic_DNA"/>
</dbReference>
<dbReference type="InterPro" id="IPR002523">
    <property type="entry name" value="MgTranspt_CorA/ZnTranspt_ZntB"/>
</dbReference>
<evidence type="ECO:0000256" key="2">
    <source>
        <dbReference type="ARBA" id="ARBA00022692"/>
    </source>
</evidence>
<evidence type="ECO:0000256" key="3">
    <source>
        <dbReference type="ARBA" id="ARBA00022989"/>
    </source>
</evidence>
<sequence length="361" mass="42286">MANCKQCSPIEVLQWMKDNDSWWTRQVPAEQLRREDLSNWHPLYPTESRVCIIFAKANEIRKCWQCRQIFTDALNTWAYFETKQIDSYLQYEWNKINIFVRWLPQTKQTIIAAFDERPSGKDRTRKMFQKPDPACLVDPFWVYTHVLTELTQLEDSAVWAVRDEVRATEKEPMPIGRPQPEYRRLHDIARHAIHVSETLDVAARTISGIILEHDSFMRSDLVVVDDKDISQDIQRRLRFLENMIASLRHRSTSNEKRLVNEIQLAFNNVAQHDAGVSVEMGRAMKTDSAAMKTVSIVTLIFLPPTFVSAVFSMSFFNYSTDSGWAMSDQIWIYWAFALPLTLVSVIFWYCWQNLFGLGERE</sequence>
<feature type="transmembrane region" description="Helical" evidence="5">
    <location>
        <begin position="330"/>
        <end position="351"/>
    </location>
</feature>
<evidence type="ECO:0000256" key="1">
    <source>
        <dbReference type="ARBA" id="ARBA00004141"/>
    </source>
</evidence>
<keyword evidence="7" id="KW-1185">Reference proteome</keyword>
<dbReference type="InterPro" id="IPR045863">
    <property type="entry name" value="CorA_TM1_TM2"/>
</dbReference>
<keyword evidence="4 5" id="KW-0472">Membrane</keyword>
<evidence type="ECO:0000256" key="4">
    <source>
        <dbReference type="ARBA" id="ARBA00023136"/>
    </source>
</evidence>
<dbReference type="GO" id="GO:0016020">
    <property type="term" value="C:membrane"/>
    <property type="evidence" value="ECO:0007669"/>
    <property type="project" value="UniProtKB-SubCell"/>
</dbReference>
<dbReference type="Gene3D" id="1.20.58.340">
    <property type="entry name" value="Magnesium transport protein CorA, transmembrane region"/>
    <property type="match status" value="1"/>
</dbReference>
<proteinExistence type="predicted"/>
<organism evidence="6 7">
    <name type="scientific">Cytospora mali</name>
    <name type="common">Apple Valsa canker fungus</name>
    <name type="synonym">Valsa mali</name>
    <dbReference type="NCBI Taxonomy" id="578113"/>
    <lineage>
        <taxon>Eukaryota</taxon>
        <taxon>Fungi</taxon>
        <taxon>Dikarya</taxon>
        <taxon>Ascomycota</taxon>
        <taxon>Pezizomycotina</taxon>
        <taxon>Sordariomycetes</taxon>
        <taxon>Sordariomycetidae</taxon>
        <taxon>Diaporthales</taxon>
        <taxon>Cytosporaceae</taxon>
        <taxon>Cytospora</taxon>
    </lineage>
</organism>
<dbReference type="OrthoDB" id="5207033at2759"/>
<dbReference type="Pfam" id="PF01544">
    <property type="entry name" value="CorA"/>
    <property type="match status" value="1"/>
</dbReference>
<dbReference type="GO" id="GO:0046873">
    <property type="term" value="F:metal ion transmembrane transporter activity"/>
    <property type="evidence" value="ECO:0007669"/>
    <property type="project" value="InterPro"/>
</dbReference>
<evidence type="ECO:0008006" key="8">
    <source>
        <dbReference type="Google" id="ProtNLM"/>
    </source>
</evidence>
<evidence type="ECO:0000313" key="7">
    <source>
        <dbReference type="Proteomes" id="UP000078559"/>
    </source>
</evidence>
<dbReference type="Proteomes" id="UP000078559">
    <property type="component" value="Chromosome 8"/>
</dbReference>
<accession>A0A194W7F2</accession>
<gene>
    <name evidence="6" type="ORF">VM1G_07550</name>
</gene>
<feature type="transmembrane region" description="Helical" evidence="5">
    <location>
        <begin position="294"/>
        <end position="318"/>
    </location>
</feature>
<comment type="subcellular location">
    <subcellularLocation>
        <location evidence="1">Membrane</location>
        <topology evidence="1">Multi-pass membrane protein</topology>
    </subcellularLocation>
</comment>
<protein>
    <recommendedName>
        <fullName evidence="8">Magnesium transport protein CorA</fullName>
    </recommendedName>
</protein>
<keyword evidence="2 5" id="KW-0812">Transmembrane</keyword>
<dbReference type="AlphaFoldDB" id="A0A194W7F2"/>
<dbReference type="SMR" id="A0A194W7F2"/>
<evidence type="ECO:0000256" key="5">
    <source>
        <dbReference type="SAM" id="Phobius"/>
    </source>
</evidence>
<dbReference type="SUPFAM" id="SSF144083">
    <property type="entry name" value="Magnesium transport protein CorA, transmembrane region"/>
    <property type="match status" value="1"/>
</dbReference>
<evidence type="ECO:0000313" key="6">
    <source>
        <dbReference type="EMBL" id="KUI72013.1"/>
    </source>
</evidence>
<name>A0A194W7F2_CYTMA</name>
<keyword evidence="3 5" id="KW-1133">Transmembrane helix</keyword>